<evidence type="ECO:0000313" key="1">
    <source>
        <dbReference type="EMBL" id="CAB4025106.1"/>
    </source>
</evidence>
<gene>
    <name evidence="1" type="ORF">PACLA_8A015778</name>
</gene>
<accession>A0A7D9JAG3</accession>
<dbReference type="OrthoDB" id="8196415at2759"/>
<dbReference type="AlphaFoldDB" id="A0A7D9JAG3"/>
<sequence>MSKEGSDLMEILCEDDDLEAEIKAKAYPRIIGVGENLLKLDKAVICIEGKELVDVTSRPMDTVLFSLYATYYIFSIAYPVDHKDLFLFIDSIIVGIQQNASSRISLQKFVKALKKLL</sequence>
<evidence type="ECO:0000313" key="2">
    <source>
        <dbReference type="Proteomes" id="UP001152795"/>
    </source>
</evidence>
<comment type="caution">
    <text evidence="1">The sequence shown here is derived from an EMBL/GenBank/DDBJ whole genome shotgun (WGS) entry which is preliminary data.</text>
</comment>
<organism evidence="1 2">
    <name type="scientific">Paramuricea clavata</name>
    <name type="common">Red gorgonian</name>
    <name type="synonym">Violescent sea-whip</name>
    <dbReference type="NCBI Taxonomy" id="317549"/>
    <lineage>
        <taxon>Eukaryota</taxon>
        <taxon>Metazoa</taxon>
        <taxon>Cnidaria</taxon>
        <taxon>Anthozoa</taxon>
        <taxon>Octocorallia</taxon>
        <taxon>Malacalcyonacea</taxon>
        <taxon>Plexauridae</taxon>
        <taxon>Paramuricea</taxon>
    </lineage>
</organism>
<keyword evidence="2" id="KW-1185">Reference proteome</keyword>
<name>A0A7D9JAG3_PARCT</name>
<protein>
    <submittedName>
        <fullName evidence="1">Uncharacterized protein</fullName>
    </submittedName>
</protein>
<dbReference type="Proteomes" id="UP001152795">
    <property type="component" value="Unassembled WGS sequence"/>
</dbReference>
<proteinExistence type="predicted"/>
<dbReference type="EMBL" id="CACRXK020013418">
    <property type="protein sequence ID" value="CAB4025106.1"/>
    <property type="molecule type" value="Genomic_DNA"/>
</dbReference>
<reference evidence="1" key="1">
    <citation type="submission" date="2020-04" db="EMBL/GenBank/DDBJ databases">
        <authorList>
            <person name="Alioto T."/>
            <person name="Alioto T."/>
            <person name="Gomez Garrido J."/>
        </authorList>
    </citation>
    <scope>NUCLEOTIDE SEQUENCE</scope>
    <source>
        <strain evidence="1">A484AB</strain>
    </source>
</reference>